<feature type="domain" description="TRM5/TYW2-like methyltransferase" evidence="5">
    <location>
        <begin position="34"/>
        <end position="118"/>
    </location>
</feature>
<dbReference type="Proteomes" id="UP000070255">
    <property type="component" value="Unassembled WGS sequence"/>
</dbReference>
<keyword evidence="4" id="KW-0949">S-adenosyl-L-methionine</keyword>
<keyword evidence="2" id="KW-0328">Glycosyltransferase</keyword>
<dbReference type="PANTHER" id="PTHR43179:SF12">
    <property type="entry name" value="GALACTOFURANOSYLTRANSFERASE GLFT2"/>
    <property type="match status" value="1"/>
</dbReference>
<dbReference type="Gene3D" id="3.90.550.10">
    <property type="entry name" value="Spore Coat Polysaccharide Biosynthesis Protein SpsA, Chain A"/>
    <property type="match status" value="1"/>
</dbReference>
<dbReference type="RefSeq" id="WP_082754461.1">
    <property type="nucleotide sequence ID" value="NZ_LNJQ01000001.1"/>
</dbReference>
<dbReference type="Pfam" id="PF02475">
    <property type="entry name" value="TRM5-TYW2_MTfase"/>
    <property type="match status" value="1"/>
</dbReference>
<dbReference type="PANTHER" id="PTHR43179">
    <property type="entry name" value="RHAMNOSYLTRANSFERASE WBBL"/>
    <property type="match status" value="1"/>
</dbReference>
<evidence type="ECO:0000313" key="7">
    <source>
        <dbReference type="Proteomes" id="UP000070255"/>
    </source>
</evidence>
<organism evidence="6 7">
    <name type="scientific">Burkholderia savannae</name>
    <dbReference type="NCBI Taxonomy" id="1637837"/>
    <lineage>
        <taxon>Bacteria</taxon>
        <taxon>Pseudomonadati</taxon>
        <taxon>Pseudomonadota</taxon>
        <taxon>Betaproteobacteria</taxon>
        <taxon>Burkholderiales</taxon>
        <taxon>Burkholderiaceae</taxon>
        <taxon>Burkholderia</taxon>
        <taxon>pseudomallei group</taxon>
    </lineage>
</organism>
<protein>
    <recommendedName>
        <fullName evidence="5">TRM5/TYW2-like methyltransferase domain-containing protein</fullName>
    </recommendedName>
</protein>
<dbReference type="EMBL" id="LNJQ01000001">
    <property type="protein sequence ID" value="KWZ42227.1"/>
    <property type="molecule type" value="Genomic_DNA"/>
</dbReference>
<evidence type="ECO:0000256" key="2">
    <source>
        <dbReference type="ARBA" id="ARBA00022676"/>
    </source>
</evidence>
<name>A0ABR5TB49_9BURK</name>
<comment type="similarity">
    <text evidence="1">Belongs to the glycosyltransferase 2 family.</text>
</comment>
<keyword evidence="7" id="KW-1185">Reference proteome</keyword>
<dbReference type="InterPro" id="IPR056743">
    <property type="entry name" value="TRM5-TYW2-like_MTfase"/>
</dbReference>
<dbReference type="Pfam" id="PF13641">
    <property type="entry name" value="Glyco_tranf_2_3"/>
    <property type="match status" value="1"/>
</dbReference>
<evidence type="ECO:0000256" key="1">
    <source>
        <dbReference type="ARBA" id="ARBA00006739"/>
    </source>
</evidence>
<dbReference type="SUPFAM" id="SSF53335">
    <property type="entry name" value="S-adenosyl-L-methionine-dependent methyltransferases"/>
    <property type="match status" value="1"/>
</dbReference>
<proteinExistence type="inferred from homology"/>
<dbReference type="InterPro" id="IPR029063">
    <property type="entry name" value="SAM-dependent_MTases_sf"/>
</dbReference>
<evidence type="ECO:0000259" key="5">
    <source>
        <dbReference type="Pfam" id="PF02475"/>
    </source>
</evidence>
<dbReference type="InterPro" id="IPR029044">
    <property type="entry name" value="Nucleotide-diphossugar_trans"/>
</dbReference>
<comment type="caution">
    <text evidence="6">The sequence shown here is derived from an EMBL/GenBank/DDBJ whole genome shotgun (WGS) entry which is preliminary data.</text>
</comment>
<keyword evidence="3" id="KW-0808">Transferase</keyword>
<gene>
    <name evidence="6" type="ORF">WS72_04570</name>
</gene>
<dbReference type="SUPFAM" id="SSF53756">
    <property type="entry name" value="UDP-Glycosyltransferase/glycogen phosphorylase"/>
    <property type="match status" value="1"/>
</dbReference>
<dbReference type="SUPFAM" id="SSF53448">
    <property type="entry name" value="Nucleotide-diphospho-sugar transferases"/>
    <property type="match status" value="1"/>
</dbReference>
<dbReference type="Gene3D" id="3.40.50.2000">
    <property type="entry name" value="Glycogen Phosphorylase B"/>
    <property type="match status" value="1"/>
</dbReference>
<evidence type="ECO:0000313" key="6">
    <source>
        <dbReference type="EMBL" id="KWZ42227.1"/>
    </source>
</evidence>
<accession>A0ABR5TB49</accession>
<evidence type="ECO:0000256" key="4">
    <source>
        <dbReference type="ARBA" id="ARBA00022691"/>
    </source>
</evidence>
<sequence>MTQLQCRYGLFETLPDGCSTSESLRLYGEWAERELLSVRRFVAPGATVFDLGASIGARALAFARRVGKQGRVYAVESRVGQAELLARNIELNRLTSNVIPYASGVALTAAGVTAADVVYVGDGEEAGRALRECADLIAKHRPVVVVADSQLADLASALTPAVGQGYAAYACDSHAFNPDNYRRCVVNVFGERVDRALILVPAEKAAHFDYRGLLPLGEAAAAIAPVVSSAHGDALADAAANARTITLRSVIYGLRETLIDPDTEPATFAGDDMRASERLHVVVPFYKKEELVARVFAALNAVADELRELNATVFFFNDSPDYPALQAELDRCVGAACQFALHIVRNEQNLGFIGTCNRAFEVAKRERADIVLLNSDAIVFPGALREVCAVSRLDPMIGFVSPRSNNATIATLPHSFLDRHVAPDDGYAGFLRQSSYLPRYSYVPTAVGFCLHVKWAIFAELGSFDPVYGKGYNEENDLIYRANRCGYRAVLANHAFVWHEGEQSFAESASSRAAREDNNAPILQARYPEYLPLIRAYFSSPEHQAEALVEYLESDDGKLTFAFDFSTFGAYYNGTFESGIKLLEAAVRTWPQHCEIAVYMDPAAWKFHGLDKLSGVRRLDVHDARAKVTAIVRVGQPFDVDTVERIVRRAPVVGIFMLDTISYDCGYLTLTFDHRVWRYVFDQIDVLFTNSRYTLDRIAARFPIGRRVLRRASRHSLDVTEYAKPSERTPGTQPHLFVIGNHFCHKFVRQTADAIAAAFPERKVVAVGYGDEPSPYPNIAAHESGNLSNETFERFYSDAEAVIFPSHYEGFGFPILHSIARKRPIYVRESSLYRELACGIEGAENIHYFRSLADLVDDLRENGVRWITPSRPGEKNGWDRSAREVFHALEQARATASYESLVERLRRLDELVHAGASASVVPTMARRIGLRVEASIERALRVPGVKPLARRSLQAVRRLRRRR</sequence>
<evidence type="ECO:0000256" key="3">
    <source>
        <dbReference type="ARBA" id="ARBA00022679"/>
    </source>
</evidence>
<reference evidence="6 7" key="1">
    <citation type="submission" date="2015-11" db="EMBL/GenBank/DDBJ databases">
        <authorList>
            <person name="Sahl J."/>
            <person name="Wagner D."/>
            <person name="Keim P."/>
        </authorList>
    </citation>
    <scope>NUCLEOTIDE SEQUENCE [LARGE SCALE GENOMIC DNA]</scope>
    <source>
        <strain evidence="6 7">BDU18</strain>
    </source>
</reference>
<dbReference type="Gene3D" id="3.40.50.150">
    <property type="entry name" value="Vaccinia Virus protein VP39"/>
    <property type="match status" value="1"/>
</dbReference>